<keyword evidence="17" id="KW-0862">Zinc</keyword>
<feature type="domain" description="C2H2-type" evidence="19">
    <location>
        <begin position="254"/>
        <end position="284"/>
    </location>
</feature>
<protein>
    <recommendedName>
        <fullName evidence="4">Envelopment polyprotein</fullName>
    </recommendedName>
    <alternativeName>
        <fullName evidence="16">M polyprotein</fullName>
    </alternativeName>
</protein>
<keyword evidence="17" id="KW-0863">Zinc-finger</keyword>
<evidence type="ECO:0000256" key="1">
    <source>
        <dbReference type="ARBA" id="ARBA00004182"/>
    </source>
</evidence>
<dbReference type="Pfam" id="PF03563">
    <property type="entry name" value="Bunya_G2"/>
    <property type="match status" value="1"/>
</dbReference>
<evidence type="ECO:0000256" key="10">
    <source>
        <dbReference type="ARBA" id="ARBA00022870"/>
    </source>
</evidence>
<evidence type="ECO:0000256" key="17">
    <source>
        <dbReference type="PROSITE-ProRule" id="PRU00042"/>
    </source>
</evidence>
<accession>A0A0K0KQV0</accession>
<dbReference type="PROSITE" id="PS50157">
    <property type="entry name" value="ZINC_FINGER_C2H2_2"/>
    <property type="match status" value="1"/>
</dbReference>
<evidence type="ECO:0000256" key="11">
    <source>
        <dbReference type="ARBA" id="ARBA00022989"/>
    </source>
</evidence>
<feature type="transmembrane region" description="Helical" evidence="18">
    <location>
        <begin position="296"/>
        <end position="318"/>
    </location>
</feature>
<evidence type="ECO:0000256" key="7">
    <source>
        <dbReference type="ARBA" id="ARBA00022804"/>
    </source>
</evidence>
<keyword evidence="13" id="KW-0325">Glycoprotein</keyword>
<sequence length="997" mass="112742">MFFIIFLCIIGVELKPVAEDVCKGSGWKRISSIGIPENLTCQPRCLVDDFGYVKMESEGSTCVLHRKKLRECNEIASYDGYLFKYIMSKNGITTSRFICSTNCEITINQQTGEVAFSSAFHNFYKINIDEKEQHGFFTGIQVVKVAGTCVLINAKCGSHHTNMKYCFKKHRECFNFLSKYPMPLNMVNSFCNNLEIIIILSFILVCFILLRLIARTPLIVIFVPILYFPVKITHLIKNKICMRCKTCKKPWHFFECEPKCICGNSFSDVDRYLKHKKTCKSQRYGLQAYRQASNKLTSLFITIILAVLFFAYIIPIAAANNTTVTSTSPAPTTGPISTTEDPFHEVYEHMTFGSLNMSHLYDYNCRNHLFSIKYWQKHESIRNRSNRRCMHQRAKVNTSTPEENIQNMLYICSTLDKSYYKVGCHILICRVGYIPTHDEKSGCVEPTTGYYTPAYHWTCSIPPCKPHPKRGNLLARTNGPNDVSPLTWDDYIQKTLHNTGKYFVTAGFEPVEGMIDHTATSLTAVIQGDDTGTEIRSSYIEFPMKILSGTSHKIKIEKDNKHLFDLFIRIVYSNVSASYQHLYSTGPVETINVVVHEKCTGECPKFSLPLGMIPFKFSKTSNWGCEDWGCLAIEDGCIWGGCNDILSHEKLWEVYKKVLTETDIASFRICVYFGGKGYCKVLTADDNVVSDTVSVIFNSKDWKYLPEIIAIDNLGHIRYGAINDIDDFSKRCGDAKIIQTEINTTTVTKGVPVANFRCHNAAAHEVIVDKCGENSFDLCYLLQKFFPKAAQFRDGSLIKTSANLGSATIKLNLGDVKYTMEEEDITVDGTCSCSGCLNCPQGVMCNIKLTASVGGVCTLSSSDCPTQLQRTQIHAGPSNFDFTCIPYKSETLITIRICKKELKCNAKIISNNHVAEIVGHDNMVTVEEEDKECNDWFCKAYNEVTGWFTGMSKAGQIVLWIFIAIVILGLIYFILVPFLSRIKRYIDEKNAEYKKLT</sequence>
<dbReference type="GO" id="GO:0044003">
    <property type="term" value="P:symbiont-mediated perturbation of host process"/>
    <property type="evidence" value="ECO:0007669"/>
    <property type="project" value="InterPro"/>
</dbReference>
<evidence type="ECO:0000256" key="6">
    <source>
        <dbReference type="ARBA" id="ARBA00022692"/>
    </source>
</evidence>
<dbReference type="InterPro" id="IPR013087">
    <property type="entry name" value="Znf_C2H2_type"/>
</dbReference>
<keyword evidence="11 18" id="KW-1133">Transmembrane helix</keyword>
<evidence type="ECO:0000256" key="2">
    <source>
        <dbReference type="ARBA" id="ARBA00004217"/>
    </source>
</evidence>
<evidence type="ECO:0000256" key="15">
    <source>
        <dbReference type="ARBA" id="ARBA00023296"/>
    </source>
</evidence>
<dbReference type="GO" id="GO:0008270">
    <property type="term" value="F:zinc ion binding"/>
    <property type="evidence" value="ECO:0007669"/>
    <property type="project" value="UniProtKB-KW"/>
</dbReference>
<dbReference type="EMBL" id="KF601561">
    <property type="protein sequence ID" value="AIL53814.1"/>
    <property type="molecule type" value="Viral_cRNA"/>
</dbReference>
<keyword evidence="5" id="KW-0945">Host-virus interaction</keyword>
<evidence type="ECO:0000259" key="19">
    <source>
        <dbReference type="PROSITE" id="PS50157"/>
    </source>
</evidence>
<dbReference type="InterPro" id="IPR005168">
    <property type="entry name" value="Bunya_G2"/>
</dbReference>
<evidence type="ECO:0000256" key="13">
    <source>
        <dbReference type="ARBA" id="ARBA00023180"/>
    </source>
</evidence>
<feature type="transmembrane region" description="Helical" evidence="18">
    <location>
        <begin position="196"/>
        <end position="229"/>
    </location>
</feature>
<organism evidence="20">
    <name type="scientific">Akhtuba virus</name>
    <dbReference type="NCBI Taxonomy" id="1539747"/>
    <lineage>
        <taxon>Viruses</taxon>
        <taxon>Riboviria</taxon>
        <taxon>Orthornavirae</taxon>
        <taxon>Negarnaviricota</taxon>
        <taxon>Polyploviricotina</taxon>
        <taxon>Bunyaviricetes</taxon>
        <taxon>Elliovirales</taxon>
        <taxon>Peribunyaviridae</taxon>
    </lineage>
</organism>
<evidence type="ECO:0000256" key="16">
    <source>
        <dbReference type="ARBA" id="ARBA00031199"/>
    </source>
</evidence>
<evidence type="ECO:0000313" key="20">
    <source>
        <dbReference type="EMBL" id="AIL53814.1"/>
    </source>
</evidence>
<evidence type="ECO:0000256" key="14">
    <source>
        <dbReference type="ARBA" id="ARBA00023184"/>
    </source>
</evidence>
<keyword evidence="12 18" id="KW-0472">Membrane</keyword>
<reference evidence="20" key="1">
    <citation type="submission" date="2013-08" db="EMBL/GenBank/DDBJ databases">
        <title>cDNA cloning of odorant receptor co-receptor and quantitative analysis of its expression in the angoumois grain moth, Sitotroga cerealella (Olivier).</title>
        <authorList>
            <person name="Ma M."/>
            <person name="Yang F.L."/>
        </authorList>
    </citation>
    <scope>NUCLEOTIDE SEQUENCE</scope>
    <source>
        <strain evidence="20">913</strain>
    </source>
</reference>
<keyword evidence="8" id="KW-1040">Host Golgi apparatus</keyword>
<dbReference type="GO" id="GO:0044167">
    <property type="term" value="C:host cell endoplasmic reticulum membrane"/>
    <property type="evidence" value="ECO:0007669"/>
    <property type="project" value="UniProtKB-SubCell"/>
</dbReference>
<evidence type="ECO:0000256" key="8">
    <source>
        <dbReference type="ARBA" id="ARBA00022812"/>
    </source>
</evidence>
<name>A0A0K0KQV0_9VIRU</name>
<evidence type="ECO:0000256" key="5">
    <source>
        <dbReference type="ARBA" id="ARBA00022581"/>
    </source>
</evidence>
<dbReference type="GO" id="GO:0019062">
    <property type="term" value="P:virion attachment to host cell"/>
    <property type="evidence" value="ECO:0007669"/>
    <property type="project" value="UniProtKB-KW"/>
</dbReference>
<proteinExistence type="predicted"/>
<keyword evidence="15" id="KW-1160">Virus entry into host cell</keyword>
<keyword evidence="6 18" id="KW-0812">Transmembrane</keyword>
<comment type="subcellular location">
    <subcellularLocation>
        <location evidence="2">Host Golgi apparatus membrane</location>
    </subcellularLocation>
    <subcellularLocation>
        <location evidence="3">Host endoplasmic reticulum membrane</location>
    </subcellularLocation>
    <subcellularLocation>
        <location evidence="1">Virion membrane</location>
    </subcellularLocation>
</comment>
<dbReference type="InterPro" id="IPR005167">
    <property type="entry name" value="Bunya_G1"/>
</dbReference>
<keyword evidence="14" id="KW-1038">Host endoplasmic reticulum</keyword>
<evidence type="ECO:0000256" key="4">
    <source>
        <dbReference type="ARBA" id="ARBA00015294"/>
    </source>
</evidence>
<dbReference type="GO" id="GO:0046718">
    <property type="term" value="P:symbiont entry into host cell"/>
    <property type="evidence" value="ECO:0007669"/>
    <property type="project" value="UniProtKB-KW"/>
</dbReference>
<dbReference type="Pfam" id="PF03557">
    <property type="entry name" value="Bunya_G1"/>
    <property type="match status" value="1"/>
</dbReference>
<evidence type="ECO:0000256" key="18">
    <source>
        <dbReference type="SAM" id="Phobius"/>
    </source>
</evidence>
<dbReference type="GO" id="GO:0055036">
    <property type="term" value="C:virion membrane"/>
    <property type="evidence" value="ECO:0007669"/>
    <property type="project" value="UniProtKB-SubCell"/>
</dbReference>
<evidence type="ECO:0000256" key="9">
    <source>
        <dbReference type="ARBA" id="ARBA00022844"/>
    </source>
</evidence>
<keyword evidence="7" id="KW-1161">Viral attachment to host cell</keyword>
<evidence type="ECO:0000256" key="3">
    <source>
        <dbReference type="ARBA" id="ARBA00004625"/>
    </source>
</evidence>
<feature type="transmembrane region" description="Helical" evidence="18">
    <location>
        <begin position="957"/>
        <end position="979"/>
    </location>
</feature>
<keyword evidence="9" id="KW-0946">Virion</keyword>
<evidence type="ECO:0000256" key="12">
    <source>
        <dbReference type="ARBA" id="ARBA00023136"/>
    </source>
</evidence>
<dbReference type="GO" id="GO:0044178">
    <property type="term" value="C:host cell Golgi membrane"/>
    <property type="evidence" value="ECO:0007669"/>
    <property type="project" value="UniProtKB-SubCell"/>
</dbReference>
<keyword evidence="10" id="KW-1043">Host membrane</keyword>
<keyword evidence="17" id="KW-0479">Metal-binding</keyword>